<organism evidence="8 9">
    <name type="scientific">Chromatocurvus halotolerans</name>
    <dbReference type="NCBI Taxonomy" id="1132028"/>
    <lineage>
        <taxon>Bacteria</taxon>
        <taxon>Pseudomonadati</taxon>
        <taxon>Pseudomonadota</taxon>
        <taxon>Gammaproteobacteria</taxon>
        <taxon>Cellvibrionales</taxon>
        <taxon>Halieaceae</taxon>
        <taxon>Chromatocurvus</taxon>
    </lineage>
</organism>
<feature type="domain" description="Tyr recombinase" evidence="6">
    <location>
        <begin position="212"/>
        <end position="392"/>
    </location>
</feature>
<evidence type="ECO:0000256" key="2">
    <source>
        <dbReference type="ARBA" id="ARBA00022908"/>
    </source>
</evidence>
<evidence type="ECO:0000256" key="4">
    <source>
        <dbReference type="ARBA" id="ARBA00023172"/>
    </source>
</evidence>
<accession>A0A4R2K8K8</accession>
<dbReference type="PROSITE" id="PS51900">
    <property type="entry name" value="CB"/>
    <property type="match status" value="1"/>
</dbReference>
<gene>
    <name evidence="8" type="ORF">EV688_1307</name>
</gene>
<dbReference type="InterPro" id="IPR050808">
    <property type="entry name" value="Phage_Integrase"/>
</dbReference>
<dbReference type="PANTHER" id="PTHR30629:SF2">
    <property type="entry name" value="PROPHAGE INTEGRASE INTS-RELATED"/>
    <property type="match status" value="1"/>
</dbReference>
<dbReference type="GO" id="GO:0015074">
    <property type="term" value="P:DNA integration"/>
    <property type="evidence" value="ECO:0007669"/>
    <property type="project" value="UniProtKB-KW"/>
</dbReference>
<dbReference type="InterPro" id="IPR038488">
    <property type="entry name" value="Integrase_DNA-bd_sf"/>
</dbReference>
<dbReference type="OrthoDB" id="9057547at2"/>
<dbReference type="GO" id="GO:0006310">
    <property type="term" value="P:DNA recombination"/>
    <property type="evidence" value="ECO:0007669"/>
    <property type="project" value="UniProtKB-KW"/>
</dbReference>
<dbReference type="Gene3D" id="3.30.160.390">
    <property type="entry name" value="Integrase, DNA-binding domain"/>
    <property type="match status" value="1"/>
</dbReference>
<dbReference type="Gene3D" id="1.10.443.10">
    <property type="entry name" value="Intergrase catalytic core"/>
    <property type="match status" value="1"/>
</dbReference>
<sequence>MAANTLNFTKAALTALPAAPAGTRVDYHDEHVRGLILQVTDKGGKTFYLYKRINKKPKRYRIARFPDISVQKARDEAEALRGRIASGENVVLSRDVIDANEVTLDQAYAQFLEARKSLKPKTRYLYDRAMAVAFADWRTLALADLSKDMIGRRHTALTNDHGPAYADGAMRFLRSVYNFAYAIYEDHKGNPLLPVNPVQRLSQARSWNKPKRRTTWISPDQMPAWLAAVEKLRQEPTGSTAANVGDYLLLTLFTGLRKSEAGGLKWTDVNLSDRTLTVVDTKNDKDHTLPLSDALHDLLAQRQRTRLHDVFVFPNRNRTGPLVEPRNPMKKVTEQSGVDFTLHDLRRTFSTVAERLDISHYALKRLMNHSQDGDVTAGYVMGDIERLRKPMQQITDFFLSAGKAPKTAQSIANMEDA</sequence>
<comment type="caution">
    <text evidence="8">The sequence shown here is derived from an EMBL/GenBank/DDBJ whole genome shotgun (WGS) entry which is preliminary data.</text>
</comment>
<dbReference type="AlphaFoldDB" id="A0A4R2K8K8"/>
<protein>
    <submittedName>
        <fullName evidence="8">Site-specific recombinase XerD</fullName>
    </submittedName>
</protein>
<evidence type="ECO:0000256" key="3">
    <source>
        <dbReference type="ARBA" id="ARBA00023125"/>
    </source>
</evidence>
<evidence type="ECO:0000313" key="9">
    <source>
        <dbReference type="Proteomes" id="UP000294980"/>
    </source>
</evidence>
<name>A0A4R2K8K8_9GAMM</name>
<evidence type="ECO:0000259" key="6">
    <source>
        <dbReference type="PROSITE" id="PS51898"/>
    </source>
</evidence>
<dbReference type="InterPro" id="IPR011010">
    <property type="entry name" value="DNA_brk_join_enz"/>
</dbReference>
<dbReference type="EMBL" id="SLWX01000030">
    <property type="protein sequence ID" value="TCO69713.1"/>
    <property type="molecule type" value="Genomic_DNA"/>
</dbReference>
<dbReference type="InterPro" id="IPR013762">
    <property type="entry name" value="Integrase-like_cat_sf"/>
</dbReference>
<feature type="domain" description="Core-binding (CB)" evidence="7">
    <location>
        <begin position="102"/>
        <end position="181"/>
    </location>
</feature>
<keyword evidence="2" id="KW-0229">DNA integration</keyword>
<dbReference type="GO" id="GO:0003677">
    <property type="term" value="F:DNA binding"/>
    <property type="evidence" value="ECO:0007669"/>
    <property type="project" value="UniProtKB-UniRule"/>
</dbReference>
<keyword evidence="3 5" id="KW-0238">DNA-binding</keyword>
<dbReference type="RefSeq" id="WP_117319712.1">
    <property type="nucleotide sequence ID" value="NZ_QQSW01000037.1"/>
</dbReference>
<dbReference type="Pfam" id="PF00589">
    <property type="entry name" value="Phage_integrase"/>
    <property type="match status" value="1"/>
</dbReference>
<evidence type="ECO:0000259" key="7">
    <source>
        <dbReference type="PROSITE" id="PS51900"/>
    </source>
</evidence>
<keyword evidence="9" id="KW-1185">Reference proteome</keyword>
<reference evidence="8 9" key="1">
    <citation type="submission" date="2019-03" db="EMBL/GenBank/DDBJ databases">
        <title>Genomic Encyclopedia of Type Strains, Phase IV (KMG-IV): sequencing the most valuable type-strain genomes for metagenomic binning, comparative biology and taxonomic classification.</title>
        <authorList>
            <person name="Goeker M."/>
        </authorList>
    </citation>
    <scope>NUCLEOTIDE SEQUENCE [LARGE SCALE GENOMIC DNA]</scope>
    <source>
        <strain evidence="8 9">DSM 23344</strain>
    </source>
</reference>
<dbReference type="InterPro" id="IPR010998">
    <property type="entry name" value="Integrase_recombinase_N"/>
</dbReference>
<dbReference type="Pfam" id="PF13356">
    <property type="entry name" value="Arm-DNA-bind_3"/>
    <property type="match status" value="1"/>
</dbReference>
<dbReference type="Proteomes" id="UP000294980">
    <property type="component" value="Unassembled WGS sequence"/>
</dbReference>
<dbReference type="Gene3D" id="1.10.150.130">
    <property type="match status" value="1"/>
</dbReference>
<evidence type="ECO:0000256" key="5">
    <source>
        <dbReference type="PROSITE-ProRule" id="PRU01248"/>
    </source>
</evidence>
<keyword evidence="4" id="KW-0233">DNA recombination</keyword>
<dbReference type="InterPro" id="IPR025166">
    <property type="entry name" value="Integrase_DNA_bind_dom"/>
</dbReference>
<evidence type="ECO:0000256" key="1">
    <source>
        <dbReference type="ARBA" id="ARBA00008857"/>
    </source>
</evidence>
<proteinExistence type="inferred from homology"/>
<dbReference type="PROSITE" id="PS51898">
    <property type="entry name" value="TYR_RECOMBINASE"/>
    <property type="match status" value="1"/>
</dbReference>
<evidence type="ECO:0000313" key="8">
    <source>
        <dbReference type="EMBL" id="TCO69713.1"/>
    </source>
</evidence>
<dbReference type="PANTHER" id="PTHR30629">
    <property type="entry name" value="PROPHAGE INTEGRASE"/>
    <property type="match status" value="1"/>
</dbReference>
<dbReference type="InterPro" id="IPR002104">
    <property type="entry name" value="Integrase_catalytic"/>
</dbReference>
<dbReference type="SUPFAM" id="SSF56349">
    <property type="entry name" value="DNA breaking-rejoining enzymes"/>
    <property type="match status" value="1"/>
</dbReference>
<dbReference type="InterPro" id="IPR044068">
    <property type="entry name" value="CB"/>
</dbReference>
<comment type="similarity">
    <text evidence="1">Belongs to the 'phage' integrase family.</text>
</comment>